<dbReference type="EMBL" id="JAAWWK010000005">
    <property type="protein sequence ID" value="NKI18549.1"/>
    <property type="molecule type" value="Genomic_DNA"/>
</dbReference>
<comment type="caution">
    <text evidence="2">The sequence shown here is derived from an EMBL/GenBank/DDBJ whole genome shotgun (WGS) entry which is preliminary data.</text>
</comment>
<dbReference type="RefSeq" id="WP_168451080.1">
    <property type="nucleotide sequence ID" value="NZ_JAAWWK010000005.1"/>
</dbReference>
<dbReference type="Proteomes" id="UP000765845">
    <property type="component" value="Unassembled WGS sequence"/>
</dbReference>
<evidence type="ECO:0000259" key="1">
    <source>
        <dbReference type="Pfam" id="PF01370"/>
    </source>
</evidence>
<feature type="domain" description="NAD-dependent epimerase/dehydratase" evidence="1">
    <location>
        <begin position="9"/>
        <end position="186"/>
    </location>
</feature>
<reference evidence="2 3" key="1">
    <citation type="submission" date="2020-04" db="EMBL/GenBank/DDBJ databases">
        <authorList>
            <person name="Yoon J."/>
        </authorList>
    </citation>
    <scope>NUCLEOTIDE SEQUENCE [LARGE SCALE GENOMIC DNA]</scope>
    <source>
        <strain evidence="2 3">KMU-166</strain>
    </source>
</reference>
<dbReference type="InterPro" id="IPR036291">
    <property type="entry name" value="NAD(P)-bd_dom_sf"/>
</dbReference>
<evidence type="ECO:0000313" key="3">
    <source>
        <dbReference type="Proteomes" id="UP000765845"/>
    </source>
</evidence>
<dbReference type="Pfam" id="PF01370">
    <property type="entry name" value="Epimerase"/>
    <property type="match status" value="1"/>
</dbReference>
<dbReference type="Gene3D" id="3.40.50.720">
    <property type="entry name" value="NAD(P)-binding Rossmann-like Domain"/>
    <property type="match status" value="1"/>
</dbReference>
<organism evidence="2 3">
    <name type="scientific">Spongiibacter thalassae</name>
    <dbReference type="NCBI Taxonomy" id="2721624"/>
    <lineage>
        <taxon>Bacteria</taxon>
        <taxon>Pseudomonadati</taxon>
        <taxon>Pseudomonadota</taxon>
        <taxon>Gammaproteobacteria</taxon>
        <taxon>Cellvibrionales</taxon>
        <taxon>Spongiibacteraceae</taxon>
        <taxon>Spongiibacter</taxon>
    </lineage>
</organism>
<dbReference type="InterPro" id="IPR050177">
    <property type="entry name" value="Lipid_A_modif_metabolic_enz"/>
</dbReference>
<keyword evidence="3" id="KW-1185">Reference proteome</keyword>
<sequence>MTASAAKTVLITGASGYIGGQLCLRLAGEYTVVGADIRKPRQSSLTGNPAFHFYRCDIRDDALADIIARHQVTHVIHLASVLESSGDEERDYDIDVNGTRNVVEACLRHGVQHLCVTSSGAAYGYHADNPEWIDESAPLRGNDEFPYSRHKRLVEEYLQQVRRDHPTLQQLILRPGTVLGRHTRNQITALFEKKRLLAIRGSRSPFVFIWDEDVLGIIEHGIRESKTGIYNLAGDGALSIQEIAQRLGKPVLNLPASLLKWALTLGHALGVSRYRPEQINFLRYRPVLSNARLKKEFGYPLQRTSAETFELFQQGLQEQEAQ</sequence>
<dbReference type="SUPFAM" id="SSF51735">
    <property type="entry name" value="NAD(P)-binding Rossmann-fold domains"/>
    <property type="match status" value="1"/>
</dbReference>
<accession>A0ABX1GK64</accession>
<dbReference type="PANTHER" id="PTHR43245:SF52">
    <property type="entry name" value="NAD-DEPENDENT EPIMERASE_DEHYDRATASE"/>
    <property type="match status" value="1"/>
</dbReference>
<dbReference type="CDD" id="cd05240">
    <property type="entry name" value="UDP_G4E_3_SDR_e"/>
    <property type="match status" value="1"/>
</dbReference>
<protein>
    <submittedName>
        <fullName evidence="2">SDR family oxidoreductase</fullName>
    </submittedName>
</protein>
<name>A0ABX1GK64_9GAMM</name>
<dbReference type="InterPro" id="IPR001509">
    <property type="entry name" value="Epimerase_deHydtase"/>
</dbReference>
<evidence type="ECO:0000313" key="2">
    <source>
        <dbReference type="EMBL" id="NKI18549.1"/>
    </source>
</evidence>
<dbReference type="PANTHER" id="PTHR43245">
    <property type="entry name" value="BIFUNCTIONAL POLYMYXIN RESISTANCE PROTEIN ARNA"/>
    <property type="match status" value="1"/>
</dbReference>
<proteinExistence type="predicted"/>
<gene>
    <name evidence="2" type="ORF">HCU74_14120</name>
</gene>